<dbReference type="Gene3D" id="3.30.540.10">
    <property type="entry name" value="Fructose-1,6-Bisphosphatase, subunit A, domain 1"/>
    <property type="match status" value="1"/>
</dbReference>
<dbReference type="PANTHER" id="PTHR20854">
    <property type="entry name" value="INOSITOL MONOPHOSPHATASE"/>
    <property type="match status" value="1"/>
</dbReference>
<feature type="binding site" evidence="4">
    <location>
        <position position="71"/>
    </location>
    <ligand>
        <name>Mg(2+)</name>
        <dbReference type="ChEBI" id="CHEBI:18420"/>
        <label>1</label>
        <note>catalytic</note>
    </ligand>
</feature>
<evidence type="ECO:0000256" key="4">
    <source>
        <dbReference type="PIRSR" id="PIRSR600760-2"/>
    </source>
</evidence>
<keyword evidence="1 4" id="KW-0479">Metal-binding</keyword>
<dbReference type="AlphaFoldDB" id="A0A0G0C276"/>
<keyword evidence="2" id="KW-0378">Hydrolase</keyword>
<evidence type="ECO:0000256" key="3">
    <source>
        <dbReference type="ARBA" id="ARBA00022842"/>
    </source>
</evidence>
<comment type="cofactor">
    <cofactor evidence="4">
        <name>Mg(2+)</name>
        <dbReference type="ChEBI" id="CHEBI:18420"/>
    </cofactor>
</comment>
<dbReference type="PATRIC" id="fig|1618350.3.peg.86"/>
<name>A0A0G0C276_UNCC3</name>
<feature type="binding site" evidence="4">
    <location>
        <position position="89"/>
    </location>
    <ligand>
        <name>Mg(2+)</name>
        <dbReference type="ChEBI" id="CHEBI:18420"/>
        <label>1</label>
        <note>catalytic</note>
    </ligand>
</feature>
<dbReference type="InterPro" id="IPR020583">
    <property type="entry name" value="Inositol_monoP_metal-BS"/>
</dbReference>
<dbReference type="Gene3D" id="3.40.190.80">
    <property type="match status" value="1"/>
</dbReference>
<proteinExistence type="predicted"/>
<keyword evidence="3 4" id="KW-0460">Magnesium</keyword>
<reference evidence="5 6" key="1">
    <citation type="journal article" date="2015" name="Nature">
        <title>rRNA introns, odd ribosomes, and small enigmatic genomes across a large radiation of phyla.</title>
        <authorList>
            <person name="Brown C.T."/>
            <person name="Hug L.A."/>
            <person name="Thomas B.C."/>
            <person name="Sharon I."/>
            <person name="Castelle C.J."/>
            <person name="Singh A."/>
            <person name="Wilkins M.J."/>
            <person name="Williams K.H."/>
            <person name="Banfield J.F."/>
        </authorList>
    </citation>
    <scope>NUCLEOTIDE SEQUENCE [LARGE SCALE GENOMIC DNA]</scope>
</reference>
<dbReference type="GO" id="GO:0006020">
    <property type="term" value="P:inositol metabolic process"/>
    <property type="evidence" value="ECO:0007669"/>
    <property type="project" value="TreeGrafter"/>
</dbReference>
<dbReference type="Pfam" id="PF00459">
    <property type="entry name" value="Inositol_P"/>
    <property type="match status" value="1"/>
</dbReference>
<dbReference type="SUPFAM" id="SSF56655">
    <property type="entry name" value="Carbohydrate phosphatase"/>
    <property type="match status" value="1"/>
</dbReference>
<dbReference type="EMBL" id="LBQB01000001">
    <property type="protein sequence ID" value="KKP70171.1"/>
    <property type="molecule type" value="Genomic_DNA"/>
</dbReference>
<sequence>MMTTSELKKTLSFTENLAQKVGEYLLDNQKKVTVLNYKNRQDILTNIDVGAEKIIIEAIEKKFPNHSIYSEEKGHIDKDSDYQWVLDPLDGTKYYVRDLPIYNTAINLLYRGKSILAVSYRPVEKQLYSAIKKGGFYYNGNRYTVSQTEDIYKSFLFVGLPNSQLEKNDYERKMEQFKKVNWASYRVRCLADSMLGMGATARGAFDAFVDLYGKEKIWDVIAGILFVTEAGGVVTDLNGDQIQNNDTSKGILATNGKIHNELLSLLKL</sequence>
<feature type="binding site" evidence="4">
    <location>
        <position position="90"/>
    </location>
    <ligand>
        <name>Mg(2+)</name>
        <dbReference type="ChEBI" id="CHEBI:18420"/>
        <label>2</label>
    </ligand>
</feature>
<dbReference type="STRING" id="1618350.UR67_C0001G0080"/>
<dbReference type="PANTHER" id="PTHR20854:SF4">
    <property type="entry name" value="INOSITOL-1-MONOPHOSPHATASE-RELATED"/>
    <property type="match status" value="1"/>
</dbReference>
<evidence type="ECO:0000313" key="6">
    <source>
        <dbReference type="Proteomes" id="UP000034581"/>
    </source>
</evidence>
<dbReference type="Proteomes" id="UP000034581">
    <property type="component" value="Unassembled WGS sequence"/>
</dbReference>
<dbReference type="PROSITE" id="PS00629">
    <property type="entry name" value="IMP_1"/>
    <property type="match status" value="1"/>
</dbReference>
<gene>
    <name evidence="5" type="ORF">UR67_C0001G0080</name>
</gene>
<organism evidence="5 6">
    <name type="scientific">candidate division CPR3 bacterium GW2011_GWF2_35_18</name>
    <dbReference type="NCBI Taxonomy" id="1618350"/>
    <lineage>
        <taxon>Bacteria</taxon>
        <taxon>Bacteria division CPR3</taxon>
    </lineage>
</organism>
<evidence type="ECO:0008006" key="7">
    <source>
        <dbReference type="Google" id="ProtNLM"/>
    </source>
</evidence>
<dbReference type="PRINTS" id="PR00377">
    <property type="entry name" value="IMPHPHTASES"/>
</dbReference>
<feature type="binding site" evidence="4">
    <location>
        <position position="219"/>
    </location>
    <ligand>
        <name>Mg(2+)</name>
        <dbReference type="ChEBI" id="CHEBI:18420"/>
        <label>1</label>
        <note>catalytic</note>
    </ligand>
</feature>
<dbReference type="GO" id="GO:0007165">
    <property type="term" value="P:signal transduction"/>
    <property type="evidence" value="ECO:0007669"/>
    <property type="project" value="TreeGrafter"/>
</dbReference>
<feature type="binding site" evidence="4">
    <location>
        <position position="87"/>
    </location>
    <ligand>
        <name>Mg(2+)</name>
        <dbReference type="ChEBI" id="CHEBI:18420"/>
        <label>1</label>
        <note>catalytic</note>
    </ligand>
</feature>
<dbReference type="InterPro" id="IPR000760">
    <property type="entry name" value="Inositol_monophosphatase-like"/>
</dbReference>
<comment type="caution">
    <text evidence="5">The sequence shown here is derived from an EMBL/GenBank/DDBJ whole genome shotgun (WGS) entry which is preliminary data.</text>
</comment>
<evidence type="ECO:0000313" key="5">
    <source>
        <dbReference type="EMBL" id="KKP70171.1"/>
    </source>
</evidence>
<protein>
    <recommendedName>
        <fullName evidence="7">Inositol-1-monophosphatase</fullName>
    </recommendedName>
</protein>
<dbReference type="GO" id="GO:0046872">
    <property type="term" value="F:metal ion binding"/>
    <property type="evidence" value="ECO:0007669"/>
    <property type="project" value="UniProtKB-KW"/>
</dbReference>
<accession>A0A0G0C276</accession>
<dbReference type="GO" id="GO:0008934">
    <property type="term" value="F:inositol monophosphate 1-phosphatase activity"/>
    <property type="evidence" value="ECO:0007669"/>
    <property type="project" value="TreeGrafter"/>
</dbReference>
<evidence type="ECO:0000256" key="1">
    <source>
        <dbReference type="ARBA" id="ARBA00022723"/>
    </source>
</evidence>
<evidence type="ECO:0000256" key="2">
    <source>
        <dbReference type="ARBA" id="ARBA00022801"/>
    </source>
</evidence>